<reference evidence="2" key="1">
    <citation type="submission" date="2016-11" db="EMBL/GenBank/DDBJ databases">
        <authorList>
            <person name="Varghese N."/>
            <person name="Submissions S."/>
        </authorList>
    </citation>
    <scope>NUCLEOTIDE SEQUENCE [LARGE SCALE GENOMIC DNA]</scope>
    <source>
        <strain evidence="2">DSM 18829</strain>
    </source>
</reference>
<accession>A0A1M6F6T1</accession>
<sequence>MEESNIFDDKIFNFEDRLVRFAGECIFFTRNLNKSYENEYYKNQLIRSSGSSSLNFGEAQGTNSDKDFIFKVGLTVKELKESRNSLKILNYIEEGNETTRALLLKEVEELIAIASKMIINKK</sequence>
<proteinExistence type="predicted"/>
<evidence type="ECO:0000313" key="1">
    <source>
        <dbReference type="EMBL" id="SHI93356.1"/>
    </source>
</evidence>
<keyword evidence="2" id="KW-1185">Reference proteome</keyword>
<evidence type="ECO:0000313" key="2">
    <source>
        <dbReference type="Proteomes" id="UP000184488"/>
    </source>
</evidence>
<dbReference type="OrthoDB" id="285993at2"/>
<dbReference type="InterPro" id="IPR036583">
    <property type="entry name" value="23S_rRNA_IVS_sf"/>
</dbReference>
<organism evidence="1 2">
    <name type="scientific">Flavobacterium terrae</name>
    <dbReference type="NCBI Taxonomy" id="415425"/>
    <lineage>
        <taxon>Bacteria</taxon>
        <taxon>Pseudomonadati</taxon>
        <taxon>Bacteroidota</taxon>
        <taxon>Flavobacteriia</taxon>
        <taxon>Flavobacteriales</taxon>
        <taxon>Flavobacteriaceae</taxon>
        <taxon>Flavobacterium</taxon>
    </lineage>
</organism>
<protein>
    <submittedName>
        <fullName evidence="1">Four helix bundle protein</fullName>
    </submittedName>
</protein>
<dbReference type="NCBIfam" id="TIGR02436">
    <property type="entry name" value="four helix bundle protein"/>
    <property type="match status" value="1"/>
</dbReference>
<gene>
    <name evidence="1" type="ORF">SAMN05444363_2162</name>
</gene>
<dbReference type="Pfam" id="PF05635">
    <property type="entry name" value="23S_rRNA_IVP"/>
    <property type="match status" value="1"/>
</dbReference>
<dbReference type="EMBL" id="FQZI01000003">
    <property type="protein sequence ID" value="SHI93356.1"/>
    <property type="molecule type" value="Genomic_DNA"/>
</dbReference>
<dbReference type="SUPFAM" id="SSF158446">
    <property type="entry name" value="IVS-encoded protein-like"/>
    <property type="match status" value="1"/>
</dbReference>
<dbReference type="Proteomes" id="UP000184488">
    <property type="component" value="Unassembled WGS sequence"/>
</dbReference>
<dbReference type="InterPro" id="IPR012657">
    <property type="entry name" value="23S_rRNA-intervening_sequence"/>
</dbReference>
<dbReference type="RefSeq" id="WP_073311234.1">
    <property type="nucleotide sequence ID" value="NZ_FQZI01000003.1"/>
</dbReference>
<dbReference type="STRING" id="415425.SAMN05444363_2162"/>
<name>A0A1M6F6T1_9FLAO</name>
<dbReference type="AlphaFoldDB" id="A0A1M6F6T1"/>
<dbReference type="Gene3D" id="1.20.1440.60">
    <property type="entry name" value="23S rRNA-intervening sequence"/>
    <property type="match status" value="1"/>
</dbReference>